<reference evidence="2" key="1">
    <citation type="submission" date="2023-06" db="EMBL/GenBank/DDBJ databases">
        <title>Genome-scale phylogeny and comparative genomics of the fungal order Sordariales.</title>
        <authorList>
            <consortium name="Lawrence Berkeley National Laboratory"/>
            <person name="Hensen N."/>
            <person name="Bonometti L."/>
            <person name="Westerberg I."/>
            <person name="Brannstrom I.O."/>
            <person name="Guillou S."/>
            <person name="Cros-Aarteil S."/>
            <person name="Calhoun S."/>
            <person name="Haridas S."/>
            <person name="Kuo A."/>
            <person name="Mondo S."/>
            <person name="Pangilinan J."/>
            <person name="Riley R."/>
            <person name="Labutti K."/>
            <person name="Andreopoulos B."/>
            <person name="Lipzen A."/>
            <person name="Chen C."/>
            <person name="Yanf M."/>
            <person name="Daum C."/>
            <person name="Ng V."/>
            <person name="Clum A."/>
            <person name="Steindorff A."/>
            <person name="Ohm R."/>
            <person name="Martin F."/>
            <person name="Silar P."/>
            <person name="Natvig D."/>
            <person name="Lalanne C."/>
            <person name="Gautier V."/>
            <person name="Ament-Velasquez S.L."/>
            <person name="Kruys A."/>
            <person name="Hutchinson M.I."/>
            <person name="Powell A.J."/>
            <person name="Barry K."/>
            <person name="Miller A.N."/>
            <person name="Grigoriev I.V."/>
            <person name="Debuchy R."/>
            <person name="Gladieux P."/>
            <person name="Thoren M.H."/>
            <person name="Johannesson H."/>
        </authorList>
    </citation>
    <scope>NUCLEOTIDE SEQUENCE</scope>
    <source>
        <strain evidence="2">PSN4</strain>
    </source>
</reference>
<evidence type="ECO:0000313" key="2">
    <source>
        <dbReference type="EMBL" id="KAK1754225.1"/>
    </source>
</evidence>
<gene>
    <name evidence="2" type="ORF">QBC47DRAFT_39846</name>
</gene>
<sequence>MISRHAWPEEHRKRPREDDYADIAAGGTLGFTEHRSKRLQALPVRTSPNSKRWAEPPNFPPSNPSFTTHPAPRTITPGDSESDSEERIPFQPTAWADEPELSTTVTSLDPDMEMMDTDMNTGVDHSTNPAPQHLEPGPFQPDHVAANIAGRMPTPIHCSFAAQVRGNNWGGAAGSALPGGPLCTSPEDVGNQTADPRQAPAMMGHESVPRSLDGPAAAAQVMADWNMVQNRRLPSPISESGAEEALESPGMVLDSSNLLIGHMDHIAHQHPMLTTLPARSSSAGALGQSSPSPREDTPGAESQGENAMDVESPATPSPRKGHTRSRHTLNSWTSLQPGMKRSFSIGYRADCDKCRMKVPGHFNHIIIS</sequence>
<proteinExistence type="predicted"/>
<evidence type="ECO:0000256" key="1">
    <source>
        <dbReference type="SAM" id="MobiDB-lite"/>
    </source>
</evidence>
<keyword evidence="3" id="KW-1185">Reference proteome</keyword>
<dbReference type="Proteomes" id="UP001239445">
    <property type="component" value="Unassembled WGS sequence"/>
</dbReference>
<name>A0AAJ0BAF5_9PEZI</name>
<feature type="compositionally biased region" description="Basic and acidic residues" evidence="1">
    <location>
        <begin position="1"/>
        <end position="18"/>
    </location>
</feature>
<protein>
    <submittedName>
        <fullName evidence="2">Uncharacterized protein</fullName>
    </submittedName>
</protein>
<dbReference type="AlphaFoldDB" id="A0AAJ0BAF5"/>
<dbReference type="EMBL" id="MU839836">
    <property type="protein sequence ID" value="KAK1754225.1"/>
    <property type="molecule type" value="Genomic_DNA"/>
</dbReference>
<organism evidence="2 3">
    <name type="scientific">Echria macrotheca</name>
    <dbReference type="NCBI Taxonomy" id="438768"/>
    <lineage>
        <taxon>Eukaryota</taxon>
        <taxon>Fungi</taxon>
        <taxon>Dikarya</taxon>
        <taxon>Ascomycota</taxon>
        <taxon>Pezizomycotina</taxon>
        <taxon>Sordariomycetes</taxon>
        <taxon>Sordariomycetidae</taxon>
        <taxon>Sordariales</taxon>
        <taxon>Schizotheciaceae</taxon>
        <taxon>Echria</taxon>
    </lineage>
</organism>
<comment type="caution">
    <text evidence="2">The sequence shown here is derived from an EMBL/GenBank/DDBJ whole genome shotgun (WGS) entry which is preliminary data.</text>
</comment>
<accession>A0AAJ0BAF5</accession>
<feature type="region of interest" description="Disordered" evidence="1">
    <location>
        <begin position="1"/>
        <end position="102"/>
    </location>
</feature>
<feature type="region of interest" description="Disordered" evidence="1">
    <location>
        <begin position="278"/>
        <end position="335"/>
    </location>
</feature>
<evidence type="ECO:0000313" key="3">
    <source>
        <dbReference type="Proteomes" id="UP001239445"/>
    </source>
</evidence>
<feature type="compositionally biased region" description="Polar residues" evidence="1">
    <location>
        <begin position="278"/>
        <end position="292"/>
    </location>
</feature>